<protein>
    <submittedName>
        <fullName evidence="3">DUF5012 domain-containing protein</fullName>
    </submittedName>
</protein>
<dbReference type="RefSeq" id="WP_231008293.1">
    <property type="nucleotide sequence ID" value="NZ_JAJNEC010000007.1"/>
</dbReference>
<gene>
    <name evidence="3" type="ORF">LQ567_23295</name>
</gene>
<evidence type="ECO:0000259" key="1">
    <source>
        <dbReference type="Pfam" id="PF16403"/>
    </source>
</evidence>
<proteinExistence type="predicted"/>
<dbReference type="Pfam" id="PF16403">
    <property type="entry name" value="Bact_surface_Ig-like"/>
    <property type="match status" value="1"/>
</dbReference>
<keyword evidence="4" id="KW-1185">Reference proteome</keyword>
<dbReference type="InterPro" id="IPR032179">
    <property type="entry name" value="Cry22Aa_Ig-like"/>
</dbReference>
<dbReference type="Proteomes" id="UP001199816">
    <property type="component" value="Unassembled WGS sequence"/>
</dbReference>
<dbReference type="PROSITE" id="PS51257">
    <property type="entry name" value="PROKAR_LIPOPROTEIN"/>
    <property type="match status" value="1"/>
</dbReference>
<dbReference type="InterPro" id="IPR032180">
    <property type="entry name" value="BT_2262-like_C"/>
</dbReference>
<dbReference type="Gene3D" id="2.60.40.10">
    <property type="entry name" value="Immunoglobulins"/>
    <property type="match status" value="1"/>
</dbReference>
<evidence type="ECO:0000313" key="4">
    <source>
        <dbReference type="Proteomes" id="UP001199816"/>
    </source>
</evidence>
<dbReference type="EMBL" id="JAJNEC010000007">
    <property type="protein sequence ID" value="MCD2425729.1"/>
    <property type="molecule type" value="Genomic_DNA"/>
</dbReference>
<dbReference type="InterPro" id="IPR013783">
    <property type="entry name" value="Ig-like_fold"/>
</dbReference>
<evidence type="ECO:0000259" key="2">
    <source>
        <dbReference type="Pfam" id="PF16404"/>
    </source>
</evidence>
<comment type="caution">
    <text evidence="3">The sequence shown here is derived from an EMBL/GenBank/DDBJ whole genome shotgun (WGS) entry which is preliminary data.</text>
</comment>
<name>A0ABS8PXE7_9BACT</name>
<organism evidence="3 4">
    <name type="scientific">Niabella pedocola</name>
    <dbReference type="NCBI Taxonomy" id="1752077"/>
    <lineage>
        <taxon>Bacteria</taxon>
        <taxon>Pseudomonadati</taxon>
        <taxon>Bacteroidota</taxon>
        <taxon>Chitinophagia</taxon>
        <taxon>Chitinophagales</taxon>
        <taxon>Chitinophagaceae</taxon>
        <taxon>Niabella</taxon>
    </lineage>
</organism>
<evidence type="ECO:0000313" key="3">
    <source>
        <dbReference type="EMBL" id="MCD2425729.1"/>
    </source>
</evidence>
<feature type="domain" description="Pesticidal crystal protein Cry22Aa Ig-like" evidence="1">
    <location>
        <begin position="38"/>
        <end position="107"/>
    </location>
</feature>
<sequence>MNKILNITAFLFLCIVTATSCKKDSKGVSFVTTYAEVELDGAGTVFSQIGQPFTDPGYSAKEGDKDITSAVVVKSNIDITKAGIYSVSYAATNSDGFTSAATRTVVVCDKTAPLNGYYRSNIFRDNNGTTSSRGPYTVLVFGTGNDQYYVQDLLGRWYDVGSAYGAAYAGSGIVKLNGDNTFTLVSSNALGFGPTSAPKIETVSTYTPATKTIVLNTIMGDTPTMHFKVTLSNPQPLN</sequence>
<feature type="domain" description="BT-2262-like C-terminal" evidence="2">
    <location>
        <begin position="123"/>
        <end position="215"/>
    </location>
</feature>
<accession>A0ABS8PXE7</accession>
<dbReference type="Pfam" id="PF16404">
    <property type="entry name" value="BT_2262-like_C"/>
    <property type="match status" value="1"/>
</dbReference>
<reference evidence="3 4" key="1">
    <citation type="submission" date="2021-11" db="EMBL/GenBank/DDBJ databases">
        <title>Genomic of Niabella pedocola.</title>
        <authorList>
            <person name="Wu T."/>
        </authorList>
    </citation>
    <scope>NUCLEOTIDE SEQUENCE [LARGE SCALE GENOMIC DNA]</scope>
    <source>
        <strain evidence="3 4">JCM 31011</strain>
    </source>
</reference>